<evidence type="ECO:0000313" key="1">
    <source>
        <dbReference type="EMBL" id="GKV23445.1"/>
    </source>
</evidence>
<proteinExistence type="predicted"/>
<dbReference type="PANTHER" id="PTHR35754:SF2">
    <property type="entry name" value="ATP SYNTHASE SUBUNIT B"/>
    <property type="match status" value="1"/>
</dbReference>
<gene>
    <name evidence="1" type="ORF">SLEP1_g33172</name>
</gene>
<dbReference type="Proteomes" id="UP001054252">
    <property type="component" value="Unassembled WGS sequence"/>
</dbReference>
<comment type="caution">
    <text evidence="1">The sequence shown here is derived from an EMBL/GenBank/DDBJ whole genome shotgun (WGS) entry which is preliminary data.</text>
</comment>
<accession>A0AAV5KFS3</accession>
<evidence type="ECO:0000313" key="2">
    <source>
        <dbReference type="Proteomes" id="UP001054252"/>
    </source>
</evidence>
<dbReference type="EMBL" id="BPVZ01000063">
    <property type="protein sequence ID" value="GKV23445.1"/>
    <property type="molecule type" value="Genomic_DNA"/>
</dbReference>
<keyword evidence="2" id="KW-1185">Reference proteome</keyword>
<organism evidence="1 2">
    <name type="scientific">Rubroshorea leprosula</name>
    <dbReference type="NCBI Taxonomy" id="152421"/>
    <lineage>
        <taxon>Eukaryota</taxon>
        <taxon>Viridiplantae</taxon>
        <taxon>Streptophyta</taxon>
        <taxon>Embryophyta</taxon>
        <taxon>Tracheophyta</taxon>
        <taxon>Spermatophyta</taxon>
        <taxon>Magnoliopsida</taxon>
        <taxon>eudicotyledons</taxon>
        <taxon>Gunneridae</taxon>
        <taxon>Pentapetalae</taxon>
        <taxon>rosids</taxon>
        <taxon>malvids</taxon>
        <taxon>Malvales</taxon>
        <taxon>Dipterocarpaceae</taxon>
        <taxon>Rubroshorea</taxon>
    </lineage>
</organism>
<protein>
    <submittedName>
        <fullName evidence="1">Uncharacterized protein</fullName>
    </submittedName>
</protein>
<dbReference type="AlphaFoldDB" id="A0AAV5KFS3"/>
<sequence length="408" mass="46792">MKSALDISTQPKQSAKQRREIELADMEELRKLEQVQSVLMFMQSREFLDSSNLDSSRFLANLILLLSAPVISTLPKQSARQRRETEPANMEELRKLEQVQSVLMFMQSREFVDSSNLDSSRFLANLILLLVQPCGELDIGEKCSLISEYVPKISAAFLKEASQWLGLKTVLHSEGKQDNRGYQQNHVHGTKIGKRHCDSLQVKEKDVAMVGLDAMERANSTLEDFCRSYFMFHGVDINTPQSLFKYLPLLTFVESYMYQLDGLNEEILHIATEEVPGLERGSKEIVDQGRRTKFNDAFETDPFKPLVGLLKCRDLLTERIIEEFRGGEEYWALERKLCCAVIGNKEISIEDSLRAIHLKSFDYRVLNLLLYQLRGEEVNDLHMEFLSVSEFLVEISDDLMVSLSLKTT</sequence>
<dbReference type="PANTHER" id="PTHR35754">
    <property type="entry name" value="ATP SYNTHASE SUBUNIT B"/>
    <property type="match status" value="1"/>
</dbReference>
<reference evidence="1 2" key="1">
    <citation type="journal article" date="2021" name="Commun. Biol.">
        <title>The genome of Shorea leprosula (Dipterocarpaceae) highlights the ecological relevance of drought in aseasonal tropical rainforests.</title>
        <authorList>
            <person name="Ng K.K.S."/>
            <person name="Kobayashi M.J."/>
            <person name="Fawcett J.A."/>
            <person name="Hatakeyama M."/>
            <person name="Paape T."/>
            <person name="Ng C.H."/>
            <person name="Ang C.C."/>
            <person name="Tnah L.H."/>
            <person name="Lee C.T."/>
            <person name="Nishiyama T."/>
            <person name="Sese J."/>
            <person name="O'Brien M.J."/>
            <person name="Copetti D."/>
            <person name="Mohd Noor M.I."/>
            <person name="Ong R.C."/>
            <person name="Putra M."/>
            <person name="Sireger I.Z."/>
            <person name="Indrioko S."/>
            <person name="Kosugi Y."/>
            <person name="Izuno A."/>
            <person name="Isagi Y."/>
            <person name="Lee S.L."/>
            <person name="Shimizu K.K."/>
        </authorList>
    </citation>
    <scope>NUCLEOTIDE SEQUENCE [LARGE SCALE GENOMIC DNA]</scope>
    <source>
        <strain evidence="1">214</strain>
    </source>
</reference>
<name>A0AAV5KFS3_9ROSI</name>